<comment type="subcellular location">
    <subcellularLocation>
        <location evidence="1">Membrane</location>
        <topology evidence="1">Single-pass membrane protein</topology>
    </subcellularLocation>
</comment>
<dbReference type="InterPro" id="IPR025287">
    <property type="entry name" value="WAK_GUB"/>
</dbReference>
<dbReference type="GO" id="GO:0004674">
    <property type="term" value="F:protein serine/threonine kinase activity"/>
    <property type="evidence" value="ECO:0007669"/>
    <property type="project" value="UniProtKB-KW"/>
</dbReference>
<keyword evidence="4 10" id="KW-0732">Signal</keyword>
<dbReference type="RefSeq" id="XP_022760141.1">
    <property type="nucleotide sequence ID" value="XM_022904406.1"/>
</dbReference>
<keyword evidence="6" id="KW-0472">Membrane</keyword>
<dbReference type="GeneID" id="111306587"/>
<feature type="signal peptide" evidence="10">
    <location>
        <begin position="1"/>
        <end position="29"/>
    </location>
</feature>
<evidence type="ECO:0000256" key="2">
    <source>
        <dbReference type="ARBA" id="ARBA00012513"/>
    </source>
</evidence>
<dbReference type="PANTHER" id="PTHR33138">
    <property type="entry name" value="OS01G0690200 PROTEIN"/>
    <property type="match status" value="1"/>
</dbReference>
<evidence type="ECO:0000256" key="3">
    <source>
        <dbReference type="ARBA" id="ARBA00022692"/>
    </source>
</evidence>
<accession>A0A6P6A5X9</accession>
<evidence type="ECO:0000256" key="7">
    <source>
        <dbReference type="ARBA" id="ARBA00023180"/>
    </source>
</evidence>
<evidence type="ECO:0000256" key="4">
    <source>
        <dbReference type="ARBA" id="ARBA00022729"/>
    </source>
</evidence>
<keyword evidence="3" id="KW-0812">Transmembrane</keyword>
<feature type="domain" description="Wall-associated receptor kinase galacturonan-binding" evidence="11">
    <location>
        <begin position="38"/>
        <end position="101"/>
    </location>
</feature>
<dbReference type="KEGG" id="dzi:111306587"/>
<evidence type="ECO:0000313" key="14">
    <source>
        <dbReference type="RefSeq" id="XP_022760141.1"/>
    </source>
</evidence>
<dbReference type="Pfam" id="PF14380">
    <property type="entry name" value="WAK_assoc"/>
    <property type="match status" value="1"/>
</dbReference>
<dbReference type="InterPro" id="IPR032872">
    <property type="entry name" value="WAK_assoc_C"/>
</dbReference>
<reference evidence="14" key="1">
    <citation type="submission" date="2025-08" db="UniProtKB">
        <authorList>
            <consortium name="RefSeq"/>
        </authorList>
    </citation>
    <scope>IDENTIFICATION</scope>
    <source>
        <tissue evidence="14">Fruit stalk</tissue>
    </source>
</reference>
<evidence type="ECO:0000313" key="13">
    <source>
        <dbReference type="Proteomes" id="UP000515121"/>
    </source>
</evidence>
<feature type="domain" description="Wall-associated receptor kinase C-terminal" evidence="12">
    <location>
        <begin position="172"/>
        <end position="243"/>
    </location>
</feature>
<comment type="catalytic activity">
    <reaction evidence="8">
        <text>L-threonyl-[protein] + ATP = O-phospho-L-threonyl-[protein] + ADP + H(+)</text>
        <dbReference type="Rhea" id="RHEA:46608"/>
        <dbReference type="Rhea" id="RHEA-COMP:11060"/>
        <dbReference type="Rhea" id="RHEA-COMP:11605"/>
        <dbReference type="ChEBI" id="CHEBI:15378"/>
        <dbReference type="ChEBI" id="CHEBI:30013"/>
        <dbReference type="ChEBI" id="CHEBI:30616"/>
        <dbReference type="ChEBI" id="CHEBI:61977"/>
        <dbReference type="ChEBI" id="CHEBI:456216"/>
        <dbReference type="EC" id="2.7.11.1"/>
    </reaction>
</comment>
<evidence type="ECO:0000256" key="5">
    <source>
        <dbReference type="ARBA" id="ARBA00022989"/>
    </source>
</evidence>
<evidence type="ECO:0000256" key="9">
    <source>
        <dbReference type="ARBA" id="ARBA00048679"/>
    </source>
</evidence>
<gene>
    <name evidence="14" type="primary">LOC111306587</name>
</gene>
<evidence type="ECO:0000259" key="11">
    <source>
        <dbReference type="Pfam" id="PF13947"/>
    </source>
</evidence>
<name>A0A6P6A5X9_DURZI</name>
<dbReference type="Proteomes" id="UP000515121">
    <property type="component" value="Unplaced"/>
</dbReference>
<feature type="chain" id="PRO_5028282867" description="non-specific serine/threonine protein kinase" evidence="10">
    <location>
        <begin position="30"/>
        <end position="268"/>
    </location>
</feature>
<protein>
    <recommendedName>
        <fullName evidence="2">non-specific serine/threonine protein kinase</fullName>
        <ecNumber evidence="2">2.7.11.1</ecNumber>
    </recommendedName>
</protein>
<sequence length="268" mass="30070">MYPNSFSISSLLALFFFLFALIGVPTTLCVDDPRYSDCRTTIRCGSIAFDYPFWGMNRANYCGPPGFELKCEDEVAKITMGQNTLRILDVNPRQQILQVAREDYWNGYCPTELINTTIDFNHFDFGSNLRNLTLFYGCYLPSVVIFGNNCTINGAIMDVSYAVTSLLVDPRPVVCQRSVIVPIYERASQILEGNPLTVNDALKGGFELQWEVDSDRCRRCSDSDGVCGYNQTTNSFICFCRDQPSETTCSPTTQVNEMTPLTLNILTG</sequence>
<evidence type="ECO:0000256" key="1">
    <source>
        <dbReference type="ARBA" id="ARBA00004167"/>
    </source>
</evidence>
<dbReference type="GO" id="GO:0030247">
    <property type="term" value="F:polysaccharide binding"/>
    <property type="evidence" value="ECO:0007669"/>
    <property type="project" value="InterPro"/>
</dbReference>
<keyword evidence="7" id="KW-0325">Glycoprotein</keyword>
<organism evidence="13 14">
    <name type="scientific">Durio zibethinus</name>
    <name type="common">Durian</name>
    <dbReference type="NCBI Taxonomy" id="66656"/>
    <lineage>
        <taxon>Eukaryota</taxon>
        <taxon>Viridiplantae</taxon>
        <taxon>Streptophyta</taxon>
        <taxon>Embryophyta</taxon>
        <taxon>Tracheophyta</taxon>
        <taxon>Spermatophyta</taxon>
        <taxon>Magnoliopsida</taxon>
        <taxon>eudicotyledons</taxon>
        <taxon>Gunneridae</taxon>
        <taxon>Pentapetalae</taxon>
        <taxon>rosids</taxon>
        <taxon>malvids</taxon>
        <taxon>Malvales</taxon>
        <taxon>Malvaceae</taxon>
        <taxon>Helicteroideae</taxon>
        <taxon>Durio</taxon>
    </lineage>
</organism>
<evidence type="ECO:0000256" key="6">
    <source>
        <dbReference type="ARBA" id="ARBA00023136"/>
    </source>
</evidence>
<dbReference type="AlphaFoldDB" id="A0A6P6A5X9"/>
<comment type="catalytic activity">
    <reaction evidence="9">
        <text>L-seryl-[protein] + ATP = O-phospho-L-seryl-[protein] + ADP + H(+)</text>
        <dbReference type="Rhea" id="RHEA:17989"/>
        <dbReference type="Rhea" id="RHEA-COMP:9863"/>
        <dbReference type="Rhea" id="RHEA-COMP:11604"/>
        <dbReference type="ChEBI" id="CHEBI:15378"/>
        <dbReference type="ChEBI" id="CHEBI:29999"/>
        <dbReference type="ChEBI" id="CHEBI:30616"/>
        <dbReference type="ChEBI" id="CHEBI:83421"/>
        <dbReference type="ChEBI" id="CHEBI:456216"/>
        <dbReference type="EC" id="2.7.11.1"/>
    </reaction>
</comment>
<keyword evidence="13" id="KW-1185">Reference proteome</keyword>
<dbReference type="OrthoDB" id="4062651at2759"/>
<evidence type="ECO:0000256" key="8">
    <source>
        <dbReference type="ARBA" id="ARBA00047899"/>
    </source>
</evidence>
<dbReference type="EC" id="2.7.11.1" evidence="2"/>
<evidence type="ECO:0000256" key="10">
    <source>
        <dbReference type="SAM" id="SignalP"/>
    </source>
</evidence>
<proteinExistence type="predicted"/>
<dbReference type="GO" id="GO:0016020">
    <property type="term" value="C:membrane"/>
    <property type="evidence" value="ECO:0007669"/>
    <property type="project" value="UniProtKB-SubCell"/>
</dbReference>
<dbReference type="Pfam" id="PF13947">
    <property type="entry name" value="GUB_WAK_bind"/>
    <property type="match status" value="1"/>
</dbReference>
<dbReference type="PANTHER" id="PTHR33138:SF72">
    <property type="entry name" value="WALL-ASSOCIATED RECEPTOR KINASE CARBOXY-TERMINAL PROTEIN"/>
    <property type="match status" value="1"/>
</dbReference>
<evidence type="ECO:0000259" key="12">
    <source>
        <dbReference type="Pfam" id="PF14380"/>
    </source>
</evidence>
<keyword evidence="5" id="KW-1133">Transmembrane helix</keyword>